<protein>
    <submittedName>
        <fullName evidence="2">Uncharacterized protein</fullName>
    </submittedName>
</protein>
<feature type="region of interest" description="Disordered" evidence="1">
    <location>
        <begin position="82"/>
        <end position="222"/>
    </location>
</feature>
<feature type="compositionally biased region" description="Acidic residues" evidence="1">
    <location>
        <begin position="727"/>
        <end position="738"/>
    </location>
</feature>
<evidence type="ECO:0000313" key="3">
    <source>
        <dbReference type="Proteomes" id="UP000176998"/>
    </source>
</evidence>
<feature type="compositionally biased region" description="Polar residues" evidence="1">
    <location>
        <begin position="145"/>
        <end position="166"/>
    </location>
</feature>
<reference evidence="2 3" key="1">
    <citation type="submission" date="2016-09" db="EMBL/GenBank/DDBJ databases">
        <authorList>
            <person name="Capua I."/>
            <person name="De Benedictis P."/>
            <person name="Joannis T."/>
            <person name="Lombin L.H."/>
            <person name="Cattoli G."/>
        </authorList>
    </citation>
    <scope>NUCLEOTIDE SEQUENCE [LARGE SCALE GENOMIC DNA]</scope>
    <source>
        <strain evidence="2 3">IMI 309357</strain>
    </source>
</reference>
<feature type="compositionally biased region" description="Polar residues" evidence="1">
    <location>
        <begin position="1"/>
        <end position="17"/>
    </location>
</feature>
<feature type="region of interest" description="Disordered" evidence="1">
    <location>
        <begin position="679"/>
        <end position="738"/>
    </location>
</feature>
<evidence type="ECO:0000256" key="1">
    <source>
        <dbReference type="SAM" id="MobiDB-lite"/>
    </source>
</evidence>
<evidence type="ECO:0000313" key="2">
    <source>
        <dbReference type="EMBL" id="OHE97941.1"/>
    </source>
</evidence>
<feature type="compositionally biased region" description="Basic and acidic residues" evidence="1">
    <location>
        <begin position="112"/>
        <end position="126"/>
    </location>
</feature>
<dbReference type="Proteomes" id="UP000176998">
    <property type="component" value="Unassembled WGS sequence"/>
</dbReference>
<dbReference type="RefSeq" id="XP_022475093.1">
    <property type="nucleotide sequence ID" value="XM_022618443.1"/>
</dbReference>
<feature type="compositionally biased region" description="Basic residues" evidence="1">
    <location>
        <begin position="18"/>
        <end position="27"/>
    </location>
</feature>
<feature type="region of interest" description="Disordered" evidence="1">
    <location>
        <begin position="1"/>
        <end position="33"/>
    </location>
</feature>
<organism evidence="2 3">
    <name type="scientific">Colletotrichum orchidophilum</name>
    <dbReference type="NCBI Taxonomy" id="1209926"/>
    <lineage>
        <taxon>Eukaryota</taxon>
        <taxon>Fungi</taxon>
        <taxon>Dikarya</taxon>
        <taxon>Ascomycota</taxon>
        <taxon>Pezizomycotina</taxon>
        <taxon>Sordariomycetes</taxon>
        <taxon>Hypocreomycetidae</taxon>
        <taxon>Glomerellales</taxon>
        <taxon>Glomerellaceae</taxon>
        <taxon>Colletotrichum</taxon>
    </lineage>
</organism>
<dbReference type="OrthoDB" id="5426563at2759"/>
<dbReference type="GeneID" id="34559953"/>
<feature type="region of interest" description="Disordered" evidence="1">
    <location>
        <begin position="431"/>
        <end position="475"/>
    </location>
</feature>
<feature type="compositionally biased region" description="Basic and acidic residues" evidence="1">
    <location>
        <begin position="449"/>
        <end position="459"/>
    </location>
</feature>
<sequence length="738" mass="81737">MRNENLFTVDQGTQQKRVSLRAAKKRKPADDGPELLDAKRLRLLQKGDWAGINVQKSLPIHFSGGGSSDRRQIWGFRNKYSKGQSSPFWEQDGSSRRPLQGKAMSYSSTQGGDRDVRIRIGSEDIRYGGGSQTTKRSSRIRPLPTVTQSSNLRRSEYFQQPSSRNVAKSPDPAESRSTGRLLVYRTKSSRQRRHGQSAASHGNTPSSSGPSKSPSHPSRLDRLQEEGRSMFVESSPSIIYHPVPQRFSQLVLRKRSGTPKSDLFGSTVGQVGLNLLQDVASRERSENERWHRMVASDDDQPDTASAQDLGGNGTIVDISPGVSNMLHSSGSVARGPRFDHSPMSTSTDPPCDNTARNNMHTNQSKNFSLRCENDGKPRNSIEKIRLSSSPLPIWSSALSADLTKDDLYHDNDELPRDSILARIEACSDGRRDTVTRQLPPMFESDSEEEMTHNQNERNLNEQSTRPPDTEHEDAGKPMFIPQILETDVNHVAPVLYSAKADMNLEWMSFIFGEDVDDNEDTTFQEACQEAARDLRPSSSSASNHFQSSTVPISTLVPEESITYGTLHHQDDDDVISTPPKSPKFRIGQTDMAVRRDRADFLPEYSRHEDTHTDIADTIRAEDSDSIIPQAGTESLASDIASTPVMDSASMIAQPSDSDMSGNASQPFQFAKPKTFVGRLVSSSTRDPGPVLHLSIHDKPKKRGRPKGKSRMKKAKDGRANIRGLPDYDGDPIEGGSDE</sequence>
<comment type="caution">
    <text evidence="2">The sequence shown here is derived from an EMBL/GenBank/DDBJ whole genome shotgun (WGS) entry which is preliminary data.</text>
</comment>
<name>A0A1G4B972_9PEZI</name>
<dbReference type="EMBL" id="MJBS01000052">
    <property type="protein sequence ID" value="OHE97941.1"/>
    <property type="molecule type" value="Genomic_DNA"/>
</dbReference>
<proteinExistence type="predicted"/>
<accession>A0A1G4B972</accession>
<dbReference type="AlphaFoldDB" id="A0A1G4B972"/>
<gene>
    <name evidence="2" type="ORF">CORC01_06804</name>
</gene>
<keyword evidence="3" id="KW-1185">Reference proteome</keyword>
<feature type="compositionally biased region" description="Low complexity" evidence="1">
    <location>
        <begin position="205"/>
        <end position="217"/>
    </location>
</feature>
<feature type="compositionally biased region" description="Basic residues" evidence="1">
    <location>
        <begin position="698"/>
        <end position="713"/>
    </location>
</feature>